<keyword evidence="2" id="KW-1185">Reference proteome</keyword>
<dbReference type="GeneID" id="24440125"/>
<dbReference type="Proteomes" id="UP000009168">
    <property type="component" value="Unassembled WGS sequence"/>
</dbReference>
<dbReference type="KEGG" id="tet:TTHERM_000670809"/>
<dbReference type="RefSeq" id="XP_012656123.1">
    <property type="nucleotide sequence ID" value="XM_012800669.1"/>
</dbReference>
<gene>
    <name evidence="1" type="ORF">TTHERM_000670809</name>
</gene>
<name>W7XF18_TETTS</name>
<evidence type="ECO:0000313" key="2">
    <source>
        <dbReference type="Proteomes" id="UP000009168"/>
    </source>
</evidence>
<protein>
    <submittedName>
        <fullName evidence="1">Uncharacterized protein</fullName>
    </submittedName>
</protein>
<dbReference type="EMBL" id="GG662308">
    <property type="protein sequence ID" value="EWS71349.1"/>
    <property type="molecule type" value="Genomic_DNA"/>
</dbReference>
<evidence type="ECO:0000313" key="1">
    <source>
        <dbReference type="EMBL" id="EWS71349.1"/>
    </source>
</evidence>
<proteinExistence type="predicted"/>
<dbReference type="AlphaFoldDB" id="W7XF18"/>
<accession>W7XF18</accession>
<organism evidence="1 2">
    <name type="scientific">Tetrahymena thermophila (strain SB210)</name>
    <dbReference type="NCBI Taxonomy" id="312017"/>
    <lineage>
        <taxon>Eukaryota</taxon>
        <taxon>Sar</taxon>
        <taxon>Alveolata</taxon>
        <taxon>Ciliophora</taxon>
        <taxon>Intramacronucleata</taxon>
        <taxon>Oligohymenophorea</taxon>
        <taxon>Hymenostomatida</taxon>
        <taxon>Tetrahymenina</taxon>
        <taxon>Tetrahymenidae</taxon>
        <taxon>Tetrahymena</taxon>
    </lineage>
</organism>
<dbReference type="InParanoid" id="W7XF18"/>
<sequence length="345" mass="41724">MLYRQLYQQIRKSSLNSSDFYRKKVASLHHFEAKKNETIQLSSINMPLFKLDAYQFNRNIPTLKAMKKLEKEHGQDFNILFSAWSTSHKKIQIWKLTYSLREVVKECISLFGKQDIFYQIHYNYFPAFYSNQDILVEQLIQALQHMGYIDQYNLGKFALIEENRLKQTQQFQNQNQNNQKTSFPFDGTGNLCDILHNQMPQNIKYWLNFYSQNNPMIIKGGYDDSYLNFRISCSYILYNNSNREKIYKDFKRIRDLNLKVFDFLEYFNQITNDEARKEFYCKRFFKQFEYECEDSQKLLIKLTKQYQVEQIIQWIDLLILMYEESYNGALGQLTKYPQLKNSKFF</sequence>
<reference evidence="2" key="1">
    <citation type="journal article" date="2006" name="PLoS Biol.">
        <title>Macronuclear genome sequence of the ciliate Tetrahymena thermophila, a model eukaryote.</title>
        <authorList>
            <person name="Eisen J.A."/>
            <person name="Coyne R.S."/>
            <person name="Wu M."/>
            <person name="Wu D."/>
            <person name="Thiagarajan M."/>
            <person name="Wortman J.R."/>
            <person name="Badger J.H."/>
            <person name="Ren Q."/>
            <person name="Amedeo P."/>
            <person name="Jones K.M."/>
            <person name="Tallon L.J."/>
            <person name="Delcher A.L."/>
            <person name="Salzberg S.L."/>
            <person name="Silva J.C."/>
            <person name="Haas B.J."/>
            <person name="Majoros W.H."/>
            <person name="Farzad M."/>
            <person name="Carlton J.M."/>
            <person name="Smith R.K. Jr."/>
            <person name="Garg J."/>
            <person name="Pearlman R.E."/>
            <person name="Karrer K.M."/>
            <person name="Sun L."/>
            <person name="Manning G."/>
            <person name="Elde N.C."/>
            <person name="Turkewitz A.P."/>
            <person name="Asai D.J."/>
            <person name="Wilkes D.E."/>
            <person name="Wang Y."/>
            <person name="Cai H."/>
            <person name="Collins K."/>
            <person name="Stewart B.A."/>
            <person name="Lee S.R."/>
            <person name="Wilamowska K."/>
            <person name="Weinberg Z."/>
            <person name="Ruzzo W.L."/>
            <person name="Wloga D."/>
            <person name="Gaertig J."/>
            <person name="Frankel J."/>
            <person name="Tsao C.-C."/>
            <person name="Gorovsky M.A."/>
            <person name="Keeling P.J."/>
            <person name="Waller R.F."/>
            <person name="Patron N.J."/>
            <person name="Cherry J.M."/>
            <person name="Stover N.A."/>
            <person name="Krieger C.J."/>
            <person name="del Toro C."/>
            <person name="Ryder H.F."/>
            <person name="Williamson S.C."/>
            <person name="Barbeau R.A."/>
            <person name="Hamilton E.P."/>
            <person name="Orias E."/>
        </authorList>
    </citation>
    <scope>NUCLEOTIDE SEQUENCE [LARGE SCALE GENOMIC DNA]</scope>
    <source>
        <strain evidence="2">SB210</strain>
    </source>
</reference>